<accession>A0A9P6L3E2</accession>
<keyword evidence="9" id="KW-1185">Reference proteome</keyword>
<evidence type="ECO:0000256" key="1">
    <source>
        <dbReference type="ARBA" id="ARBA00022768"/>
    </source>
</evidence>
<dbReference type="CDD" id="cd03181">
    <property type="entry name" value="GST_C_EF1Bgamma_like"/>
    <property type="match status" value="1"/>
</dbReference>
<proteinExistence type="predicted"/>
<evidence type="ECO:0000259" key="6">
    <source>
        <dbReference type="PROSITE" id="PS50404"/>
    </source>
</evidence>
<evidence type="ECO:0000256" key="4">
    <source>
        <dbReference type="SAM" id="MobiDB-lite"/>
    </source>
</evidence>
<dbReference type="GO" id="GO:0003746">
    <property type="term" value="F:translation elongation factor activity"/>
    <property type="evidence" value="ECO:0007669"/>
    <property type="project" value="UniProtKB-UniRule"/>
</dbReference>
<dbReference type="SUPFAM" id="SSF47616">
    <property type="entry name" value="GST C-terminal domain-like"/>
    <property type="match status" value="1"/>
</dbReference>
<dbReference type="InterPro" id="IPR036433">
    <property type="entry name" value="EF1B_G_C_sf"/>
</dbReference>
<dbReference type="InterPro" id="IPR036282">
    <property type="entry name" value="Glutathione-S-Trfase_C_sf"/>
</dbReference>
<dbReference type="Proteomes" id="UP000736335">
    <property type="component" value="Unassembled WGS sequence"/>
</dbReference>
<dbReference type="SUPFAM" id="SSF52833">
    <property type="entry name" value="Thioredoxin-like"/>
    <property type="match status" value="1"/>
</dbReference>
<dbReference type="InterPro" id="IPR036249">
    <property type="entry name" value="Thioredoxin-like_sf"/>
</dbReference>
<feature type="domain" description="GST C-terminal" evidence="7">
    <location>
        <begin position="79"/>
        <end position="204"/>
    </location>
</feature>
<dbReference type="OrthoDB" id="249703at2759"/>
<feature type="region of interest" description="Disordered" evidence="4">
    <location>
        <begin position="208"/>
        <end position="266"/>
    </location>
</feature>
<comment type="caution">
    <text evidence="8">The sequence shown here is derived from an EMBL/GenBank/DDBJ whole genome shotgun (WGS) entry which is preliminary data.</text>
</comment>
<dbReference type="CDD" id="cd03044">
    <property type="entry name" value="GST_N_EF1Bgamma"/>
    <property type="match status" value="1"/>
</dbReference>
<dbReference type="SUPFAM" id="SSF89942">
    <property type="entry name" value="eEF1-gamma domain"/>
    <property type="match status" value="1"/>
</dbReference>
<dbReference type="InterPro" id="IPR010987">
    <property type="entry name" value="Glutathione-S-Trfase_C-like"/>
</dbReference>
<dbReference type="Gene3D" id="1.20.1050.10">
    <property type="match status" value="1"/>
</dbReference>
<gene>
    <name evidence="8" type="ORF">BJ322DRAFT_288014</name>
</gene>
<evidence type="ECO:0000259" key="7">
    <source>
        <dbReference type="PROSITE" id="PS50405"/>
    </source>
</evidence>
<keyword evidence="2 3" id="KW-0648">Protein biosynthesis</keyword>
<evidence type="ECO:0000313" key="9">
    <source>
        <dbReference type="Proteomes" id="UP000736335"/>
    </source>
</evidence>
<dbReference type="InterPro" id="IPR040079">
    <property type="entry name" value="Glutathione_S-Trfase"/>
</dbReference>
<dbReference type="PROSITE" id="PS50404">
    <property type="entry name" value="GST_NTER"/>
    <property type="match status" value="1"/>
</dbReference>
<dbReference type="PANTHER" id="PTHR43986:SF1">
    <property type="entry name" value="ELONGATION FACTOR 1-GAMMA"/>
    <property type="match status" value="1"/>
</dbReference>
<protein>
    <submittedName>
        <fullName evidence="8">Elongation factor 1-gamma</fullName>
    </submittedName>
</protein>
<feature type="domain" description="GST N-terminal" evidence="6">
    <location>
        <begin position="3"/>
        <end position="85"/>
    </location>
</feature>
<organism evidence="8 9">
    <name type="scientific">Thelephora terrestris</name>
    <dbReference type="NCBI Taxonomy" id="56493"/>
    <lineage>
        <taxon>Eukaryota</taxon>
        <taxon>Fungi</taxon>
        <taxon>Dikarya</taxon>
        <taxon>Basidiomycota</taxon>
        <taxon>Agaricomycotina</taxon>
        <taxon>Agaricomycetes</taxon>
        <taxon>Thelephorales</taxon>
        <taxon>Thelephoraceae</taxon>
        <taxon>Thelephora</taxon>
    </lineage>
</organism>
<evidence type="ECO:0000256" key="3">
    <source>
        <dbReference type="PROSITE-ProRule" id="PRU00519"/>
    </source>
</evidence>
<dbReference type="Gene3D" id="3.30.70.1010">
    <property type="entry name" value="Translation elongation factor EF1B, gamma chain, conserved domain"/>
    <property type="match status" value="1"/>
</dbReference>
<dbReference type="FunFam" id="3.30.70.1010:FF:000001">
    <property type="entry name" value="Elongation factor 1-gamma 1"/>
    <property type="match status" value="1"/>
</dbReference>
<dbReference type="EMBL" id="WIUZ02000015">
    <property type="protein sequence ID" value="KAF9780893.1"/>
    <property type="molecule type" value="Genomic_DNA"/>
</dbReference>
<dbReference type="Pfam" id="PF00647">
    <property type="entry name" value="EF1G"/>
    <property type="match status" value="1"/>
</dbReference>
<feature type="compositionally biased region" description="Basic and acidic residues" evidence="4">
    <location>
        <begin position="250"/>
        <end position="260"/>
    </location>
</feature>
<dbReference type="InterPro" id="IPR001662">
    <property type="entry name" value="EF1B_G_C"/>
</dbReference>
<keyword evidence="1 3" id="KW-0251">Elongation factor</keyword>
<dbReference type="Pfam" id="PF02798">
    <property type="entry name" value="GST_N"/>
    <property type="match status" value="1"/>
</dbReference>
<dbReference type="GO" id="GO:0005634">
    <property type="term" value="C:nucleus"/>
    <property type="evidence" value="ECO:0007669"/>
    <property type="project" value="TreeGrafter"/>
</dbReference>
<dbReference type="Pfam" id="PF00043">
    <property type="entry name" value="GST_C"/>
    <property type="match status" value="1"/>
</dbReference>
<dbReference type="AlphaFoldDB" id="A0A9P6L3E2"/>
<feature type="compositionally biased region" description="Basic and acidic residues" evidence="4">
    <location>
        <begin position="211"/>
        <end position="235"/>
    </location>
</feature>
<dbReference type="PROSITE" id="PS50040">
    <property type="entry name" value="EF1G_C"/>
    <property type="match status" value="1"/>
</dbReference>
<sequence>MTSIGTIYFSPTSVVTARIKAIAALSGVTYDTPANYVHYETNKTPEFTAKFPHGKAPALETPEGFFLAESTAIARYSGTPEEQALVEQWIHFADTEIQPFSGLLKALFTHKIPYSKPLHLNNIGRLERSFNTLEKVLESRTFLVGERLTLADLSVATMVLNAAKVYLGNDNLPKYPSIVRFVETVLNQPQIAQFWTVQWPEKALTYAPPAKDTKKKEVAKKAAPTEKPKKAKLLEEMEPEVEEEEEEEDLVPKEEPKPKNPLDSLPRSTFNLEDWKRAYSNKETKGPGGSIEWFYEHFDKEGFSVWRCDFKYNDELTLVFMSSNQIGGFFNRLEASRKYLFGSIGVLGEPNNSVISGVFITRGEDIALALDCAPDWESYEYKKLDLSNDSDKKFFEDALAWDLELDGKKWADGKN</sequence>
<feature type="domain" description="EF-1-gamma C-terminal" evidence="5">
    <location>
        <begin position="258"/>
        <end position="415"/>
    </location>
</feature>
<dbReference type="InterPro" id="IPR004046">
    <property type="entry name" value="GST_C"/>
</dbReference>
<reference evidence="8" key="2">
    <citation type="submission" date="2020-11" db="EMBL/GenBank/DDBJ databases">
        <authorList>
            <consortium name="DOE Joint Genome Institute"/>
            <person name="Kuo A."/>
            <person name="Miyauchi S."/>
            <person name="Kiss E."/>
            <person name="Drula E."/>
            <person name="Kohler A."/>
            <person name="Sanchez-Garcia M."/>
            <person name="Andreopoulos B."/>
            <person name="Barry K.W."/>
            <person name="Bonito G."/>
            <person name="Buee M."/>
            <person name="Carver A."/>
            <person name="Chen C."/>
            <person name="Cichocki N."/>
            <person name="Clum A."/>
            <person name="Culley D."/>
            <person name="Crous P.W."/>
            <person name="Fauchery L."/>
            <person name="Girlanda M."/>
            <person name="Hayes R."/>
            <person name="Keri Z."/>
            <person name="Labutti K."/>
            <person name="Lipzen A."/>
            <person name="Lombard V."/>
            <person name="Magnuson J."/>
            <person name="Maillard F."/>
            <person name="Morin E."/>
            <person name="Murat C."/>
            <person name="Nolan M."/>
            <person name="Ohm R."/>
            <person name="Pangilinan J."/>
            <person name="Pereira M."/>
            <person name="Perotto S."/>
            <person name="Peter M."/>
            <person name="Riley R."/>
            <person name="Sitrit Y."/>
            <person name="Stielow B."/>
            <person name="Szollosi G."/>
            <person name="Zifcakova L."/>
            <person name="Stursova M."/>
            <person name="Spatafora J.W."/>
            <person name="Tedersoo L."/>
            <person name="Vaario L.-M."/>
            <person name="Yamada A."/>
            <person name="Yan M."/>
            <person name="Wang P."/>
            <person name="Xu J."/>
            <person name="Bruns T."/>
            <person name="Baldrian P."/>
            <person name="Vilgalys R."/>
            <person name="Henrissat B."/>
            <person name="Grigoriev I.V."/>
            <person name="Hibbett D."/>
            <person name="Nagy L.G."/>
            <person name="Martin F.M."/>
        </authorList>
    </citation>
    <scope>NUCLEOTIDE SEQUENCE</scope>
    <source>
        <strain evidence="8">UH-Tt-Lm1</strain>
    </source>
</reference>
<evidence type="ECO:0000313" key="8">
    <source>
        <dbReference type="EMBL" id="KAF9780893.1"/>
    </source>
</evidence>
<dbReference type="InterPro" id="IPR050802">
    <property type="entry name" value="EF-GSTs"/>
</dbReference>
<name>A0A9P6L3E2_9AGAM</name>
<dbReference type="PANTHER" id="PTHR43986">
    <property type="entry name" value="ELONGATION FACTOR 1-GAMMA"/>
    <property type="match status" value="1"/>
</dbReference>
<dbReference type="PROSITE" id="PS50405">
    <property type="entry name" value="GST_CTER"/>
    <property type="match status" value="1"/>
</dbReference>
<dbReference type="Gene3D" id="3.40.30.10">
    <property type="entry name" value="Glutaredoxin"/>
    <property type="match status" value="1"/>
</dbReference>
<dbReference type="InterPro" id="IPR004045">
    <property type="entry name" value="Glutathione_S-Trfase_N"/>
</dbReference>
<evidence type="ECO:0000259" key="5">
    <source>
        <dbReference type="PROSITE" id="PS50040"/>
    </source>
</evidence>
<dbReference type="SFLD" id="SFLDS00019">
    <property type="entry name" value="Glutathione_Transferase_(cytos"/>
    <property type="match status" value="1"/>
</dbReference>
<dbReference type="SMART" id="SM01183">
    <property type="entry name" value="EF1G"/>
    <property type="match status" value="1"/>
</dbReference>
<feature type="compositionally biased region" description="Acidic residues" evidence="4">
    <location>
        <begin position="236"/>
        <end position="249"/>
    </location>
</feature>
<evidence type="ECO:0000256" key="2">
    <source>
        <dbReference type="ARBA" id="ARBA00022917"/>
    </source>
</evidence>
<dbReference type="GO" id="GO:0005737">
    <property type="term" value="C:cytoplasm"/>
    <property type="evidence" value="ECO:0007669"/>
    <property type="project" value="TreeGrafter"/>
</dbReference>
<reference evidence="8" key="1">
    <citation type="journal article" date="2020" name="Nat. Commun.">
        <title>Large-scale genome sequencing of mycorrhizal fungi provides insights into the early evolution of symbiotic traits.</title>
        <authorList>
            <person name="Miyauchi S."/>
            <person name="Kiss E."/>
            <person name="Kuo A."/>
            <person name="Drula E."/>
            <person name="Kohler A."/>
            <person name="Sanchez-Garcia M."/>
            <person name="Morin E."/>
            <person name="Andreopoulos B."/>
            <person name="Barry K.W."/>
            <person name="Bonito G."/>
            <person name="Buee M."/>
            <person name="Carver A."/>
            <person name="Chen C."/>
            <person name="Cichocki N."/>
            <person name="Clum A."/>
            <person name="Culley D."/>
            <person name="Crous P.W."/>
            <person name="Fauchery L."/>
            <person name="Girlanda M."/>
            <person name="Hayes R.D."/>
            <person name="Keri Z."/>
            <person name="LaButti K."/>
            <person name="Lipzen A."/>
            <person name="Lombard V."/>
            <person name="Magnuson J."/>
            <person name="Maillard F."/>
            <person name="Murat C."/>
            <person name="Nolan M."/>
            <person name="Ohm R.A."/>
            <person name="Pangilinan J."/>
            <person name="Pereira M.F."/>
            <person name="Perotto S."/>
            <person name="Peter M."/>
            <person name="Pfister S."/>
            <person name="Riley R."/>
            <person name="Sitrit Y."/>
            <person name="Stielow J.B."/>
            <person name="Szollosi G."/>
            <person name="Zifcakova L."/>
            <person name="Stursova M."/>
            <person name="Spatafora J.W."/>
            <person name="Tedersoo L."/>
            <person name="Vaario L.M."/>
            <person name="Yamada A."/>
            <person name="Yan M."/>
            <person name="Wang P."/>
            <person name="Xu J."/>
            <person name="Bruns T."/>
            <person name="Baldrian P."/>
            <person name="Vilgalys R."/>
            <person name="Dunand C."/>
            <person name="Henrissat B."/>
            <person name="Grigoriev I.V."/>
            <person name="Hibbett D."/>
            <person name="Nagy L.G."/>
            <person name="Martin F.M."/>
        </authorList>
    </citation>
    <scope>NUCLEOTIDE SEQUENCE</scope>
    <source>
        <strain evidence="8">UH-Tt-Lm1</strain>
    </source>
</reference>